<dbReference type="InterPro" id="IPR011990">
    <property type="entry name" value="TPR-like_helical_dom_sf"/>
</dbReference>
<dbReference type="RefSeq" id="WP_158042115.1">
    <property type="nucleotide sequence ID" value="NZ_JACCFV010000001.1"/>
</dbReference>
<feature type="compositionally biased region" description="Polar residues" evidence="1">
    <location>
        <begin position="29"/>
        <end position="38"/>
    </location>
</feature>
<dbReference type="EMBL" id="WBJZ01000034">
    <property type="protein sequence ID" value="KAB1652151.1"/>
    <property type="molecule type" value="Genomic_DNA"/>
</dbReference>
<name>A0A7J5BMA1_9MICO</name>
<dbReference type="OrthoDB" id="3218567at2"/>
<dbReference type="SMART" id="SM00028">
    <property type="entry name" value="TPR"/>
    <property type="match status" value="5"/>
</dbReference>
<gene>
    <name evidence="2" type="ORF">F8O01_17095</name>
</gene>
<comment type="caution">
    <text evidence="2">The sequence shown here is derived from an EMBL/GenBank/DDBJ whole genome shotgun (WGS) entry which is preliminary data.</text>
</comment>
<proteinExistence type="predicted"/>
<dbReference type="Pfam" id="PF13374">
    <property type="entry name" value="TPR_10"/>
    <property type="match status" value="2"/>
</dbReference>
<evidence type="ECO:0000313" key="2">
    <source>
        <dbReference type="EMBL" id="KAB1652151.1"/>
    </source>
</evidence>
<dbReference type="Proteomes" id="UP000467240">
    <property type="component" value="Unassembled WGS sequence"/>
</dbReference>
<dbReference type="AlphaFoldDB" id="A0A7J5BMA1"/>
<dbReference type="InterPro" id="IPR019734">
    <property type="entry name" value="TPR_rpt"/>
</dbReference>
<dbReference type="PANTHER" id="PTHR19959">
    <property type="entry name" value="KINESIN LIGHT CHAIN"/>
    <property type="match status" value="1"/>
</dbReference>
<feature type="region of interest" description="Disordered" evidence="1">
    <location>
        <begin position="1"/>
        <end position="42"/>
    </location>
</feature>
<dbReference type="PANTHER" id="PTHR19959:SF119">
    <property type="entry name" value="FUNGAL LIPASE-LIKE DOMAIN-CONTAINING PROTEIN"/>
    <property type="match status" value="1"/>
</dbReference>
<dbReference type="SUPFAM" id="SSF48452">
    <property type="entry name" value="TPR-like"/>
    <property type="match status" value="2"/>
</dbReference>
<protein>
    <submittedName>
        <fullName evidence="2">Tetratricopeptide repeat protein</fullName>
    </submittedName>
</protein>
<accession>A0A7J5BMA1</accession>
<organism evidence="2 3">
    <name type="scientific">Pseudoclavibacter chungangensis</name>
    <dbReference type="NCBI Taxonomy" id="587635"/>
    <lineage>
        <taxon>Bacteria</taxon>
        <taxon>Bacillati</taxon>
        <taxon>Actinomycetota</taxon>
        <taxon>Actinomycetes</taxon>
        <taxon>Micrococcales</taxon>
        <taxon>Microbacteriaceae</taxon>
        <taxon>Pseudoclavibacter</taxon>
    </lineage>
</organism>
<keyword evidence="3" id="KW-1185">Reference proteome</keyword>
<dbReference type="Gene3D" id="1.25.40.10">
    <property type="entry name" value="Tetratricopeptide repeat domain"/>
    <property type="match status" value="3"/>
</dbReference>
<reference evidence="2 3" key="1">
    <citation type="submission" date="2019-09" db="EMBL/GenBank/DDBJ databases">
        <title>Phylogeny of genus Pseudoclavibacter and closely related genus.</title>
        <authorList>
            <person name="Li Y."/>
        </authorList>
    </citation>
    <scope>NUCLEOTIDE SEQUENCE [LARGE SCALE GENOMIC DNA]</scope>
    <source>
        <strain evidence="2 3">DSM 23821</strain>
    </source>
</reference>
<evidence type="ECO:0000256" key="1">
    <source>
        <dbReference type="SAM" id="MobiDB-lite"/>
    </source>
</evidence>
<sequence>MSPECCPPGAGRPSYWGVRTARPRRSLAPSESTPTASDRSTRRCCALSTGSQLARASVKPSTARCRGTPVPCRDLERGRLTIDDVAFARRRATRWSGTSPVEVAQSLHTGANRLGREGRFGDAVRDLERAIELWRRLAEADPDAFSARLARSLHAESVWLGADGLPDEAMRLSVEAVAILRARRARALDGADEELARALNGLGAALVAMGRPAEAVAPVAEAVSLRRSAASDGAPRRTMEFAATLVHLGRTLDAAGRHREALPALNEAEQFYRTAAEHDPGAAGTAHADVVDAIGLACEAIGDGDAAVRFFAESVDIRGALDAAHEPAPGLAASLQHLARAFGRVGRLIDAAGAADAAVRVGRRTTSERTPDERVSFAGILLTAAETSSVVGRAEAAANHAGDALGLLGCATDGRRLRVADAGAVDEATAAALRARAFRALSNALAGSGRDIEAARAAECAVDALQPAVEHDRGTVAGLDDTALALALHLHAQRLATVGRCLEAMDRSSEAVNLLRATVAGRPSARAELAVVLADHSARTGEAGHLARALEPVDEALGLLRDAPGTTPTETLAAVHLVRAERLGALGRGDEALADTTMSLQLLRDATGTEAVRPRELLANALRRLATLLRAAGRSGEAELADARAANVDTSPATAG</sequence>
<evidence type="ECO:0000313" key="3">
    <source>
        <dbReference type="Proteomes" id="UP000467240"/>
    </source>
</evidence>